<dbReference type="EMBL" id="FJOG01000003">
    <property type="protein sequence ID" value="CZR53132.1"/>
    <property type="molecule type" value="Genomic_DNA"/>
</dbReference>
<dbReference type="AlphaFoldDB" id="A0A1L7WK31"/>
<evidence type="ECO:0000313" key="2">
    <source>
        <dbReference type="Proteomes" id="UP000184330"/>
    </source>
</evidence>
<name>A0A1L7WK31_9HELO</name>
<keyword evidence="2" id="KW-1185">Reference proteome</keyword>
<evidence type="ECO:0000313" key="1">
    <source>
        <dbReference type="EMBL" id="CZR53132.1"/>
    </source>
</evidence>
<sequence>MKYVLYPSCMSFFHSPLYLPSPPPLSLDCGIIFAAQGSTFTQPCIRPLSTIVYCTLYVSSAQHHDADDQNDDRMDWTPNFQENIHDRPNGRANLTELANNLSNIGFENQPIDEGIPKSHTPDLARSELERLVARAKIWHVSTIILIDAKGMTSVSWVRS</sequence>
<accession>A0A1L7WK31</accession>
<reference evidence="1 2" key="1">
    <citation type="submission" date="2016-03" db="EMBL/GenBank/DDBJ databases">
        <authorList>
            <person name="Ploux O."/>
        </authorList>
    </citation>
    <scope>NUCLEOTIDE SEQUENCE [LARGE SCALE GENOMIC DNA]</scope>
    <source>
        <strain evidence="1 2">UAMH 11012</strain>
    </source>
</reference>
<proteinExistence type="predicted"/>
<organism evidence="1 2">
    <name type="scientific">Phialocephala subalpina</name>
    <dbReference type="NCBI Taxonomy" id="576137"/>
    <lineage>
        <taxon>Eukaryota</taxon>
        <taxon>Fungi</taxon>
        <taxon>Dikarya</taxon>
        <taxon>Ascomycota</taxon>
        <taxon>Pezizomycotina</taxon>
        <taxon>Leotiomycetes</taxon>
        <taxon>Helotiales</taxon>
        <taxon>Mollisiaceae</taxon>
        <taxon>Phialocephala</taxon>
        <taxon>Phialocephala fortinii species complex</taxon>
    </lineage>
</organism>
<gene>
    <name evidence="1" type="ORF">PAC_03010</name>
</gene>
<protein>
    <submittedName>
        <fullName evidence="1">Uncharacterized protein</fullName>
    </submittedName>
</protein>
<dbReference type="Proteomes" id="UP000184330">
    <property type="component" value="Unassembled WGS sequence"/>
</dbReference>